<evidence type="ECO:0000313" key="2">
    <source>
        <dbReference type="EMBL" id="RXK60007.1"/>
    </source>
</evidence>
<keyword evidence="1" id="KW-0812">Transmembrane</keyword>
<keyword evidence="3" id="KW-1185">Reference proteome</keyword>
<protein>
    <submittedName>
        <fullName evidence="2">DUF983 domain-containing protein</fullName>
    </submittedName>
</protein>
<feature type="transmembrane region" description="Helical" evidence="1">
    <location>
        <begin position="95"/>
        <end position="113"/>
    </location>
</feature>
<dbReference type="OrthoDB" id="9790326at2"/>
<name>A0A4Q1CI12_9BACT</name>
<dbReference type="RefSeq" id="WP_129131381.1">
    <property type="nucleotide sequence ID" value="NZ_SDHW01000003.1"/>
</dbReference>
<keyword evidence="1" id="KW-1133">Transmembrane helix</keyword>
<dbReference type="EMBL" id="SDHW01000003">
    <property type="protein sequence ID" value="RXK60007.1"/>
    <property type="molecule type" value="Genomic_DNA"/>
</dbReference>
<comment type="caution">
    <text evidence="2">The sequence shown here is derived from an EMBL/GenBank/DDBJ whole genome shotgun (WGS) entry which is preliminary data.</text>
</comment>
<dbReference type="AlphaFoldDB" id="A0A4Q1CI12"/>
<evidence type="ECO:0000256" key="1">
    <source>
        <dbReference type="SAM" id="Phobius"/>
    </source>
</evidence>
<organism evidence="2 3">
    <name type="scientific">Lacibacter luteus</name>
    <dbReference type="NCBI Taxonomy" id="2508719"/>
    <lineage>
        <taxon>Bacteria</taxon>
        <taxon>Pseudomonadati</taxon>
        <taxon>Bacteroidota</taxon>
        <taxon>Chitinophagia</taxon>
        <taxon>Chitinophagales</taxon>
        <taxon>Chitinophagaceae</taxon>
        <taxon>Lacibacter</taxon>
    </lineage>
</organism>
<proteinExistence type="predicted"/>
<dbReference type="Pfam" id="PF06170">
    <property type="entry name" value="DUF983"/>
    <property type="match status" value="1"/>
</dbReference>
<reference evidence="2 3" key="1">
    <citation type="submission" date="2019-01" db="EMBL/GenBank/DDBJ databases">
        <title>Lacibacter sp. strain TTM-7.</title>
        <authorList>
            <person name="Chen W.-M."/>
        </authorList>
    </citation>
    <scope>NUCLEOTIDE SEQUENCE [LARGE SCALE GENOMIC DNA]</scope>
    <source>
        <strain evidence="2 3">TTM-7</strain>
    </source>
</reference>
<gene>
    <name evidence="2" type="ORF">ESA94_13245</name>
</gene>
<sequence length="142" mass="16873">MGSSKPKPNYLWSMLSMNCPRCRRGKLFKPFSAYNFKHTFDMHEDCSVCKQKFDMEPGFWYGTGYVSYALTVAISVATFVAWWVLIGVSFNDNRVFWWLGLNAVLLLILQPWLMRLSRTIYLYFFVRYDGEYETSEPKKFDY</sequence>
<feature type="transmembrane region" description="Helical" evidence="1">
    <location>
        <begin position="59"/>
        <end position="83"/>
    </location>
</feature>
<evidence type="ECO:0000313" key="3">
    <source>
        <dbReference type="Proteomes" id="UP000290204"/>
    </source>
</evidence>
<dbReference type="Proteomes" id="UP000290204">
    <property type="component" value="Unassembled WGS sequence"/>
</dbReference>
<keyword evidence="1" id="KW-0472">Membrane</keyword>
<dbReference type="InterPro" id="IPR009325">
    <property type="entry name" value="DUF983"/>
</dbReference>
<accession>A0A4Q1CI12</accession>